<organism evidence="2 3">
    <name type="scientific">Effrenium voratum</name>
    <dbReference type="NCBI Taxonomy" id="2562239"/>
    <lineage>
        <taxon>Eukaryota</taxon>
        <taxon>Sar</taxon>
        <taxon>Alveolata</taxon>
        <taxon>Dinophyceae</taxon>
        <taxon>Suessiales</taxon>
        <taxon>Symbiodiniaceae</taxon>
        <taxon>Effrenium</taxon>
    </lineage>
</organism>
<name>A0AA36NI49_9DINO</name>
<sequence>MPSIIYGKQLADALGKDGKQEKDYAKAWKVAIKAIMAMLRFKRSIARWSRKSDPRSRDAGYDHTLRGFHELPPTPLRRLAREMPPKTVELVIHGLKGELLMGPDVVALNVYVSQIKQRLLVHARNAVIKGHLSRALQLYSFIALGAVVHLLHKRRAVGNLETLKMLIQEDGHAGTGAYSPDTMANLAGVAAKLPEENGLQSPRHGPSTLKTPLAGERGNDPPAPRIELVAVVFVHIYGLVAWGDASAGGAIPLSISERLSHGITFAVGNTRAFAAVGQSGQVTTWGDPACGGSSVSVAEHLKSRAFQICHNEWAFAAFREGGQLVCWGDPDAGGHPGEVAASLTSGVMKVCSTEFAFAALKESGQVVTWGDASVGGDSSAVQAQLQGVRSIWSNAGAFVAVKEDGSTVVWGDPGAGGVLPEAELHGIDSVYSNIRAFAAITSGGRAVAWGAPGCGGDASAVQHQLEDVVDIRGNGRAFAAMKADGGVVCWGNPDFGGDASATQHMLKHSIVEVVPSLKAFAALREDPISLGYTVMTWGDAATGGDSSKVGRLLIGNVLQVVANDWAFAARRDDGLVVCWGDADSGGDASQVAEKIRAGGGASMLYKTTRAFAAVLADGSICSWGEISCGGDCTPAEVELAGAKVLDMCANDYAFCARSSTGRVVSWGHKMYGGSIDEETASKLSSGVTKMIGNKFSFLAMKRSGTYVT</sequence>
<dbReference type="Gene3D" id="2.130.10.30">
    <property type="entry name" value="Regulator of chromosome condensation 1/beta-lactamase-inhibitor protein II"/>
    <property type="match status" value="3"/>
</dbReference>
<dbReference type="InterPro" id="IPR051553">
    <property type="entry name" value="Ran_GTPase-activating"/>
</dbReference>
<feature type="region of interest" description="Disordered" evidence="1">
    <location>
        <begin position="196"/>
        <end position="220"/>
    </location>
</feature>
<dbReference type="PANTHER" id="PTHR45982:SF1">
    <property type="entry name" value="REGULATOR OF CHROMOSOME CONDENSATION"/>
    <property type="match status" value="1"/>
</dbReference>
<dbReference type="AlphaFoldDB" id="A0AA36NI49"/>
<dbReference type="SUPFAM" id="SSF50985">
    <property type="entry name" value="RCC1/BLIP-II"/>
    <property type="match status" value="2"/>
</dbReference>
<proteinExistence type="predicted"/>
<keyword evidence="3" id="KW-1185">Reference proteome</keyword>
<dbReference type="EMBL" id="CAUJNA010003550">
    <property type="protein sequence ID" value="CAJ1404646.1"/>
    <property type="molecule type" value="Genomic_DNA"/>
</dbReference>
<evidence type="ECO:0000313" key="3">
    <source>
        <dbReference type="Proteomes" id="UP001178507"/>
    </source>
</evidence>
<accession>A0AA36NI49</accession>
<dbReference type="InterPro" id="IPR009091">
    <property type="entry name" value="RCC1/BLIP-II"/>
</dbReference>
<comment type="caution">
    <text evidence="2">The sequence shown here is derived from an EMBL/GenBank/DDBJ whole genome shotgun (WGS) entry which is preliminary data.</text>
</comment>
<gene>
    <name evidence="2" type="ORF">EVOR1521_LOCUS27052</name>
</gene>
<dbReference type="PANTHER" id="PTHR45982">
    <property type="entry name" value="REGULATOR OF CHROMOSOME CONDENSATION"/>
    <property type="match status" value="1"/>
</dbReference>
<evidence type="ECO:0000256" key="1">
    <source>
        <dbReference type="SAM" id="MobiDB-lite"/>
    </source>
</evidence>
<dbReference type="Proteomes" id="UP001178507">
    <property type="component" value="Unassembled WGS sequence"/>
</dbReference>
<evidence type="ECO:0000313" key="2">
    <source>
        <dbReference type="EMBL" id="CAJ1404646.1"/>
    </source>
</evidence>
<reference evidence="2" key="1">
    <citation type="submission" date="2023-08" db="EMBL/GenBank/DDBJ databases">
        <authorList>
            <person name="Chen Y."/>
            <person name="Shah S."/>
            <person name="Dougan E. K."/>
            <person name="Thang M."/>
            <person name="Chan C."/>
        </authorList>
    </citation>
    <scope>NUCLEOTIDE SEQUENCE</scope>
</reference>
<protein>
    <submittedName>
        <fullName evidence="2">Uncharacterized protein</fullName>
    </submittedName>
</protein>